<dbReference type="Pfam" id="PF10672">
    <property type="entry name" value="Methyltrans_SAM"/>
    <property type="match status" value="1"/>
</dbReference>
<keyword evidence="3 9" id="KW-0489">Methyltransferase</keyword>
<comment type="similarity">
    <text evidence="6">Belongs to the methyltransferase superfamily. RlmI family.</text>
</comment>
<dbReference type="SUPFAM" id="SSF88697">
    <property type="entry name" value="PUA domain-like"/>
    <property type="match status" value="1"/>
</dbReference>
<evidence type="ECO:0000256" key="5">
    <source>
        <dbReference type="ARBA" id="ARBA00022691"/>
    </source>
</evidence>
<name>A0ABU9DDV6_9PROT</name>
<dbReference type="Gene3D" id="3.40.50.150">
    <property type="entry name" value="Vaccinia Virus protein VP39"/>
    <property type="match status" value="1"/>
</dbReference>
<proteinExistence type="inferred from homology"/>
<dbReference type="PANTHER" id="PTHR42873">
    <property type="entry name" value="RIBOSOMAL RNA LARGE SUBUNIT METHYLTRANSFERASE"/>
    <property type="match status" value="1"/>
</dbReference>
<keyword evidence="2" id="KW-0963">Cytoplasm</keyword>
<evidence type="ECO:0000313" key="10">
    <source>
        <dbReference type="Proteomes" id="UP001446205"/>
    </source>
</evidence>
<dbReference type="InterPro" id="IPR019614">
    <property type="entry name" value="SAM-dep_methyl-trfase"/>
</dbReference>
<gene>
    <name evidence="9" type="ORF">WOB96_12855</name>
</gene>
<dbReference type="CDD" id="cd21153">
    <property type="entry name" value="PUA_RlmI"/>
    <property type="match status" value="1"/>
</dbReference>
<dbReference type="PANTHER" id="PTHR42873:SF1">
    <property type="entry name" value="S-ADENOSYLMETHIONINE-DEPENDENT METHYLTRANSFERASE DOMAIN-CONTAINING PROTEIN"/>
    <property type="match status" value="1"/>
</dbReference>
<sequence>MALPALRLKKNEDKRLRQGHLWIFSNEVDIRLTPLKSLEPGGLVRVQDAAGHDIGLALISPQSLICARLISRDSEANIDSWFFQKRLAQALALREAHFPTPHYRLVHGEGDFLPGLVIDRYGDQLVMQTSTWGMEKSIPLIVEALERLLPGSGILLKNTSSTRALEGLPEQVEVLSGAVPEQLEVVENGLRFRVPARSGQKTGWFYDHRANRVRLRDWSKDKRVLDIFSYVGGWGLQAAGFGAKELVSIDSSQAALAQLRENAGLNGLADRVDTRCGDAFTVVKDMQGQEQFDLVILDPPAFIKSRKHLSEGVQAYRRINQMALALLKPGGLLVSASCSHHLSRDMLLEQINRGASQSDIPLQLLAEGHQDLDHPVHPAIPESAYIKALYLYRAMRPT</sequence>
<evidence type="ECO:0000256" key="3">
    <source>
        <dbReference type="ARBA" id="ARBA00022603"/>
    </source>
</evidence>
<dbReference type="EMBL" id="JBBPCO010000014">
    <property type="protein sequence ID" value="MEK8090643.1"/>
    <property type="molecule type" value="Genomic_DNA"/>
</dbReference>
<evidence type="ECO:0000259" key="8">
    <source>
        <dbReference type="Pfam" id="PF17785"/>
    </source>
</evidence>
<dbReference type="RefSeq" id="WP_341371698.1">
    <property type="nucleotide sequence ID" value="NZ_JBBPCO010000014.1"/>
</dbReference>
<accession>A0ABU9DDV6</accession>
<evidence type="ECO:0000256" key="6">
    <source>
        <dbReference type="ARBA" id="ARBA00038091"/>
    </source>
</evidence>
<keyword evidence="5" id="KW-0949">S-adenosyl-L-methionine</keyword>
<dbReference type="InterPro" id="IPR015947">
    <property type="entry name" value="PUA-like_sf"/>
</dbReference>
<evidence type="ECO:0000259" key="7">
    <source>
        <dbReference type="Pfam" id="PF10672"/>
    </source>
</evidence>
<evidence type="ECO:0000256" key="1">
    <source>
        <dbReference type="ARBA" id="ARBA00004496"/>
    </source>
</evidence>
<feature type="domain" description="S-adenosylmethionine-dependent methyltransferase" evidence="7">
    <location>
        <begin position="172"/>
        <end position="357"/>
    </location>
</feature>
<dbReference type="InterPro" id="IPR041532">
    <property type="entry name" value="RlmI-like_PUA"/>
</dbReference>
<evidence type="ECO:0000256" key="4">
    <source>
        <dbReference type="ARBA" id="ARBA00022679"/>
    </source>
</evidence>
<dbReference type="SUPFAM" id="SSF53335">
    <property type="entry name" value="S-adenosyl-L-methionine-dependent methyltransferases"/>
    <property type="match status" value="1"/>
</dbReference>
<dbReference type="CDD" id="cd02440">
    <property type="entry name" value="AdoMet_MTases"/>
    <property type="match status" value="1"/>
</dbReference>
<dbReference type="EC" id="2.1.1.-" evidence="9"/>
<evidence type="ECO:0000256" key="2">
    <source>
        <dbReference type="ARBA" id="ARBA00022490"/>
    </source>
</evidence>
<dbReference type="CDD" id="cd11572">
    <property type="entry name" value="RlmI_M_like"/>
    <property type="match status" value="1"/>
</dbReference>
<dbReference type="Gene3D" id="2.30.130.10">
    <property type="entry name" value="PUA domain"/>
    <property type="match status" value="1"/>
</dbReference>
<comment type="caution">
    <text evidence="9">The sequence shown here is derived from an EMBL/GenBank/DDBJ whole genome shotgun (WGS) entry which is preliminary data.</text>
</comment>
<dbReference type="GO" id="GO:0008168">
    <property type="term" value="F:methyltransferase activity"/>
    <property type="evidence" value="ECO:0007669"/>
    <property type="project" value="UniProtKB-KW"/>
</dbReference>
<keyword evidence="10" id="KW-1185">Reference proteome</keyword>
<dbReference type="Pfam" id="PF17785">
    <property type="entry name" value="PUA_3"/>
    <property type="match status" value="1"/>
</dbReference>
<dbReference type="InterPro" id="IPR036974">
    <property type="entry name" value="PUA_sf"/>
</dbReference>
<organism evidence="9 10">
    <name type="scientific">Thermithiobacillus plumbiphilus</name>
    <dbReference type="NCBI Taxonomy" id="1729899"/>
    <lineage>
        <taxon>Bacteria</taxon>
        <taxon>Pseudomonadati</taxon>
        <taxon>Pseudomonadota</taxon>
        <taxon>Acidithiobacillia</taxon>
        <taxon>Acidithiobacillales</taxon>
        <taxon>Thermithiobacillaceae</taxon>
        <taxon>Thermithiobacillus</taxon>
    </lineage>
</organism>
<dbReference type="Gene3D" id="3.30.750.80">
    <property type="entry name" value="RNA methyltransferase domain (HRMD) like"/>
    <property type="match status" value="1"/>
</dbReference>
<feature type="domain" description="RlmI-like PUA" evidence="8">
    <location>
        <begin position="6"/>
        <end position="72"/>
    </location>
</feature>
<dbReference type="GO" id="GO:0032259">
    <property type="term" value="P:methylation"/>
    <property type="evidence" value="ECO:0007669"/>
    <property type="project" value="UniProtKB-KW"/>
</dbReference>
<evidence type="ECO:0000313" key="9">
    <source>
        <dbReference type="EMBL" id="MEK8090643.1"/>
    </source>
</evidence>
<reference evidence="9 10" key="1">
    <citation type="submission" date="2024-04" db="EMBL/GenBank/DDBJ databases">
        <authorList>
            <person name="Abashina T."/>
            <person name="Shaikin A."/>
        </authorList>
    </citation>
    <scope>NUCLEOTIDE SEQUENCE [LARGE SCALE GENOMIC DNA]</scope>
    <source>
        <strain evidence="9 10">AAFK</strain>
    </source>
</reference>
<dbReference type="InterPro" id="IPR029063">
    <property type="entry name" value="SAM-dependent_MTases_sf"/>
</dbReference>
<comment type="subcellular location">
    <subcellularLocation>
        <location evidence="1">Cytoplasm</location>
    </subcellularLocation>
</comment>
<keyword evidence="4 9" id="KW-0808">Transferase</keyword>
<protein>
    <submittedName>
        <fullName evidence="9">Class I SAM-dependent rRNA methyltransferase</fullName>
        <ecNumber evidence="9">2.1.1.-</ecNumber>
    </submittedName>
</protein>
<dbReference type="PROSITE" id="PS50890">
    <property type="entry name" value="PUA"/>
    <property type="match status" value="1"/>
</dbReference>
<dbReference type="Proteomes" id="UP001446205">
    <property type="component" value="Unassembled WGS sequence"/>
</dbReference>